<name>A0A0S4QW64_9ACTN</name>
<protein>
    <submittedName>
        <fullName evidence="1">Uncharacterized protein</fullName>
    </submittedName>
</protein>
<gene>
    <name evidence="1" type="ORF">Ga0074812_13145</name>
</gene>
<keyword evidence="2" id="KW-1185">Reference proteome</keyword>
<dbReference type="InterPro" id="IPR054202">
    <property type="entry name" value="DUF6907"/>
</dbReference>
<proteinExistence type="predicted"/>
<dbReference type="AlphaFoldDB" id="A0A0S4QW64"/>
<accession>A0A0S4QW64</accession>
<dbReference type="Proteomes" id="UP000198802">
    <property type="component" value="Unassembled WGS sequence"/>
</dbReference>
<dbReference type="EMBL" id="FAOZ01000031">
    <property type="protein sequence ID" value="CUU59747.1"/>
    <property type="molecule type" value="Genomic_DNA"/>
</dbReference>
<evidence type="ECO:0000313" key="2">
    <source>
        <dbReference type="Proteomes" id="UP000198802"/>
    </source>
</evidence>
<sequence>MSPVNGDDRYRSCPSWCQEPAGHLRPEPNGPGGYHTAEIALIDLPERDGIRGDPLELVVRIEQYVTHTTADPPVITLGSSDIDEPDREGLTADETEDLVGALQRAIATLRAGSSGAGFVV</sequence>
<evidence type="ECO:0000313" key="1">
    <source>
        <dbReference type="EMBL" id="CUU59747.1"/>
    </source>
</evidence>
<organism evidence="1 2">
    <name type="scientific">Parafrankia irregularis</name>
    <dbReference type="NCBI Taxonomy" id="795642"/>
    <lineage>
        <taxon>Bacteria</taxon>
        <taxon>Bacillati</taxon>
        <taxon>Actinomycetota</taxon>
        <taxon>Actinomycetes</taxon>
        <taxon>Frankiales</taxon>
        <taxon>Frankiaceae</taxon>
        <taxon>Parafrankia</taxon>
    </lineage>
</organism>
<reference evidence="2" key="1">
    <citation type="submission" date="2015-11" db="EMBL/GenBank/DDBJ databases">
        <authorList>
            <person name="Varghese N."/>
        </authorList>
    </citation>
    <scope>NUCLEOTIDE SEQUENCE [LARGE SCALE GENOMIC DNA]</scope>
    <source>
        <strain evidence="2">DSM 45899</strain>
    </source>
</reference>
<dbReference type="Pfam" id="PF21848">
    <property type="entry name" value="DUF6907"/>
    <property type="match status" value="1"/>
</dbReference>